<keyword evidence="2" id="KW-1185">Reference proteome</keyword>
<feature type="non-terminal residue" evidence="1">
    <location>
        <position position="1"/>
    </location>
</feature>
<dbReference type="EMBL" id="BDIP01010698">
    <property type="protein sequence ID" value="GIQ92839.1"/>
    <property type="molecule type" value="Genomic_DNA"/>
</dbReference>
<name>A0A9K3DF51_9EUKA</name>
<evidence type="ECO:0000313" key="1">
    <source>
        <dbReference type="EMBL" id="GIQ92839.1"/>
    </source>
</evidence>
<feature type="non-terminal residue" evidence="1">
    <location>
        <position position="58"/>
    </location>
</feature>
<accession>A0A9K3DF51</accession>
<evidence type="ECO:0000313" key="2">
    <source>
        <dbReference type="Proteomes" id="UP000265618"/>
    </source>
</evidence>
<proteinExistence type="predicted"/>
<dbReference type="Proteomes" id="UP000265618">
    <property type="component" value="Unassembled WGS sequence"/>
</dbReference>
<protein>
    <submittedName>
        <fullName evidence="1">Uncharacterized protein</fullName>
    </submittedName>
</protein>
<sequence length="58" mass="6471">LPDPALIRQIASFKTQLVAPLQAKGEREGEVPRQYQLSHAVVTHYRAGPRQCMATLMP</sequence>
<gene>
    <name evidence="1" type="ORF">KIPB_016848</name>
</gene>
<comment type="caution">
    <text evidence="1">The sequence shown here is derived from an EMBL/GenBank/DDBJ whole genome shotgun (WGS) entry which is preliminary data.</text>
</comment>
<organism evidence="1 2">
    <name type="scientific">Kipferlia bialata</name>
    <dbReference type="NCBI Taxonomy" id="797122"/>
    <lineage>
        <taxon>Eukaryota</taxon>
        <taxon>Metamonada</taxon>
        <taxon>Carpediemonas-like organisms</taxon>
        <taxon>Kipferlia</taxon>
    </lineage>
</organism>
<reference evidence="1 2" key="1">
    <citation type="journal article" date="2018" name="PLoS ONE">
        <title>The draft genome of Kipferlia bialata reveals reductive genome evolution in fornicate parasites.</title>
        <authorList>
            <person name="Tanifuji G."/>
            <person name="Takabayashi S."/>
            <person name="Kume K."/>
            <person name="Takagi M."/>
            <person name="Nakayama T."/>
            <person name="Kamikawa R."/>
            <person name="Inagaki Y."/>
            <person name="Hashimoto T."/>
        </authorList>
    </citation>
    <scope>NUCLEOTIDE SEQUENCE [LARGE SCALE GENOMIC DNA]</scope>
    <source>
        <strain evidence="1">NY0173</strain>
    </source>
</reference>
<dbReference type="AlphaFoldDB" id="A0A9K3DF51"/>